<accession>A0A2H9TR17</accession>
<proteinExistence type="predicted"/>
<comment type="caution">
    <text evidence="1">The sequence shown here is derived from an EMBL/GenBank/DDBJ whole genome shotgun (WGS) entry which is preliminary data.</text>
</comment>
<reference evidence="1 2" key="1">
    <citation type="submission" date="2016-10" db="EMBL/GenBank/DDBJ databases">
        <title>The genome of Paramicrosporidium saccamoebae is the missing link in understanding Cryptomycota and Microsporidia evolution.</title>
        <authorList>
            <person name="Quandt C.A."/>
            <person name="Beaudet D."/>
            <person name="Corsaro D."/>
            <person name="Michel R."/>
            <person name="Corradi N."/>
            <person name="James T."/>
        </authorList>
    </citation>
    <scope>NUCLEOTIDE SEQUENCE [LARGE SCALE GENOMIC DNA]</scope>
    <source>
        <strain evidence="1 2">KSL3</strain>
    </source>
</reference>
<name>A0A2H9TR17_9FUNG</name>
<evidence type="ECO:0000313" key="1">
    <source>
        <dbReference type="EMBL" id="PJF20120.1"/>
    </source>
</evidence>
<dbReference type="AlphaFoldDB" id="A0A2H9TR17"/>
<organism evidence="1 2">
    <name type="scientific">Paramicrosporidium saccamoebae</name>
    <dbReference type="NCBI Taxonomy" id="1246581"/>
    <lineage>
        <taxon>Eukaryota</taxon>
        <taxon>Fungi</taxon>
        <taxon>Fungi incertae sedis</taxon>
        <taxon>Cryptomycota</taxon>
        <taxon>Cryptomycota incertae sedis</taxon>
        <taxon>Paramicrosporidium</taxon>
    </lineage>
</organism>
<evidence type="ECO:0000313" key="2">
    <source>
        <dbReference type="Proteomes" id="UP000240830"/>
    </source>
</evidence>
<gene>
    <name evidence="1" type="ORF">PSACC_00056</name>
</gene>
<dbReference type="EMBL" id="MTSL01000006">
    <property type="protein sequence ID" value="PJF20120.1"/>
    <property type="molecule type" value="Genomic_DNA"/>
</dbReference>
<dbReference type="Proteomes" id="UP000240830">
    <property type="component" value="Unassembled WGS sequence"/>
</dbReference>
<protein>
    <submittedName>
        <fullName evidence="1">Uncharacterized protein</fullName>
    </submittedName>
</protein>
<sequence>MRQNFTLNALHRLGARRAKILCLFLLWEHPKDVWIKTFLSRSGSTREKPPSNGYKPASGLELGLWRSDGEVEECRLCGCRPSKGSGPLNVAHRHLRSIFCWIRRCKVCMFRIMKLGLRSPPEEGFGLQELGNDWMNSSLPSQFECLEKVKLTRQRWVK</sequence>
<keyword evidence="2" id="KW-1185">Reference proteome</keyword>